<organism evidence="1 2">
    <name type="scientific">Solidesulfovibrio magneticus (strain ATCC 700980 / DSM 13731 / RS-1)</name>
    <name type="common">Desulfovibrio magneticus</name>
    <dbReference type="NCBI Taxonomy" id="573370"/>
    <lineage>
        <taxon>Bacteria</taxon>
        <taxon>Pseudomonadati</taxon>
        <taxon>Thermodesulfobacteriota</taxon>
        <taxon>Desulfovibrionia</taxon>
        <taxon>Desulfovibrionales</taxon>
        <taxon>Desulfovibrionaceae</taxon>
        <taxon>Solidesulfovibrio</taxon>
    </lineage>
</organism>
<dbReference type="EMBL" id="AP010904">
    <property type="protein sequence ID" value="BAH74538.1"/>
    <property type="molecule type" value="Genomic_DNA"/>
</dbReference>
<dbReference type="AlphaFoldDB" id="C4XKZ9"/>
<sequence length="61" mass="7269">MNDEMKQRFFNSIKNSILCSKREQSSFSSTLFIKLYQKFFSHNLIRLNNIQILPTTLIQVI</sequence>
<gene>
    <name evidence="1" type="ordered locus">DMR_10470</name>
</gene>
<dbReference type="HOGENOM" id="CLU_2914969_0_0_7"/>
<keyword evidence="2" id="KW-1185">Reference proteome</keyword>
<name>C4XKZ9_SOLM1</name>
<accession>C4XKZ9</accession>
<dbReference type="STRING" id="573370.DMR_10470"/>
<evidence type="ECO:0000313" key="1">
    <source>
        <dbReference type="EMBL" id="BAH74538.1"/>
    </source>
</evidence>
<evidence type="ECO:0000313" key="2">
    <source>
        <dbReference type="Proteomes" id="UP000009071"/>
    </source>
</evidence>
<reference evidence="1 2" key="1">
    <citation type="journal article" date="2009" name="Genome Res.">
        <title>Whole genome sequence of Desulfovibrio magneticus strain RS-1 revealed common gene clusters in magnetotactic bacteria.</title>
        <authorList>
            <person name="Nakazawa H."/>
            <person name="Arakaki A."/>
            <person name="Narita-Yamada S."/>
            <person name="Yashiro I."/>
            <person name="Jinno K."/>
            <person name="Aoki N."/>
            <person name="Tsuruyama A."/>
            <person name="Okamura Y."/>
            <person name="Tanikawa S."/>
            <person name="Fujita N."/>
            <person name="Takeyama H."/>
            <person name="Matsunaga T."/>
        </authorList>
    </citation>
    <scope>NUCLEOTIDE SEQUENCE [LARGE SCALE GENOMIC DNA]</scope>
    <source>
        <strain evidence="2">ATCC 700980 / DSM 13731 / RS-1</strain>
    </source>
</reference>
<dbReference type="Proteomes" id="UP000009071">
    <property type="component" value="Chromosome"/>
</dbReference>
<proteinExistence type="predicted"/>
<protein>
    <submittedName>
        <fullName evidence="1">Uncharacterized protein</fullName>
    </submittedName>
</protein>
<dbReference type="KEGG" id="dma:DMR_10470"/>